<feature type="transmembrane region" description="Helical" evidence="1">
    <location>
        <begin position="170"/>
        <end position="189"/>
    </location>
</feature>
<dbReference type="Pfam" id="PF19845">
    <property type="entry name" value="DUF6320"/>
    <property type="match status" value="1"/>
</dbReference>
<evidence type="ECO:0000313" key="2">
    <source>
        <dbReference type="EMBL" id="XDU67344.1"/>
    </source>
</evidence>
<name>A0AB39VJ75_9FUSO</name>
<sequence>MYCVKCGVELEDGVKKCPLCETPVPQLDDLEKISYESEYPKININFYELRMKKIKKTIFLSFFSISIIPILEVFFQNMIMYHKMKWAYYTIPSILIFDLFLFILLDSYRMRTNLFISFFGLSSYFLILDYGNKVLTWSLKLGIPIVVAFTVIGLIFSFVWDKHKSDKLKILNFFIFFVGIFLLVLEFIISRKMTWSIFSSIPLFILNILLRYSYKSYREEFKRRLHL</sequence>
<organism evidence="2">
    <name type="scientific">Leptotrichia rugosa</name>
    <dbReference type="NCBI Taxonomy" id="3239302"/>
    <lineage>
        <taxon>Bacteria</taxon>
        <taxon>Fusobacteriati</taxon>
        <taxon>Fusobacteriota</taxon>
        <taxon>Fusobacteriia</taxon>
        <taxon>Fusobacteriales</taxon>
        <taxon>Leptotrichiaceae</taxon>
        <taxon>Leptotrichia</taxon>
    </lineage>
</organism>
<dbReference type="KEGG" id="lrug:AB8B22_02710"/>
<accession>A0AB39VJ75</accession>
<proteinExistence type="predicted"/>
<dbReference type="RefSeq" id="WP_369711560.1">
    <property type="nucleotide sequence ID" value="NZ_CP165644.1"/>
</dbReference>
<evidence type="ECO:0000256" key="1">
    <source>
        <dbReference type="SAM" id="Phobius"/>
    </source>
</evidence>
<feature type="transmembrane region" description="Helical" evidence="1">
    <location>
        <begin position="58"/>
        <end position="80"/>
    </location>
</feature>
<feature type="transmembrane region" description="Helical" evidence="1">
    <location>
        <begin position="195"/>
        <end position="214"/>
    </location>
</feature>
<keyword evidence="1" id="KW-0472">Membrane</keyword>
<protein>
    <submittedName>
        <fullName evidence="2">DUF6320 domain-containing protein</fullName>
    </submittedName>
</protein>
<keyword evidence="1" id="KW-0812">Transmembrane</keyword>
<feature type="transmembrane region" description="Helical" evidence="1">
    <location>
        <begin position="137"/>
        <end position="158"/>
    </location>
</feature>
<dbReference type="InterPro" id="IPR046283">
    <property type="entry name" value="DUF6320"/>
</dbReference>
<gene>
    <name evidence="2" type="ORF">AB8B22_02710</name>
</gene>
<reference evidence="2" key="1">
    <citation type="submission" date="2024-07" db="EMBL/GenBank/DDBJ databases">
        <authorList>
            <person name="Li X.-J."/>
            <person name="Wang X."/>
        </authorList>
    </citation>
    <scope>NUCLEOTIDE SEQUENCE</scope>
    <source>
        <strain evidence="2">HSP-334</strain>
    </source>
</reference>
<dbReference type="EMBL" id="CP165644">
    <property type="protein sequence ID" value="XDU67344.1"/>
    <property type="molecule type" value="Genomic_DNA"/>
</dbReference>
<feature type="transmembrane region" description="Helical" evidence="1">
    <location>
        <begin position="86"/>
        <end position="105"/>
    </location>
</feature>
<keyword evidence="1" id="KW-1133">Transmembrane helix</keyword>
<dbReference type="AlphaFoldDB" id="A0AB39VJ75"/>
<feature type="transmembrane region" description="Helical" evidence="1">
    <location>
        <begin position="112"/>
        <end position="131"/>
    </location>
</feature>